<organism evidence="2 3">
    <name type="scientific">Peptoniphilus olsenii</name>
    <dbReference type="NCBI Taxonomy" id="411570"/>
    <lineage>
        <taxon>Bacteria</taxon>
        <taxon>Bacillati</taxon>
        <taxon>Bacillota</taxon>
        <taxon>Tissierellia</taxon>
        <taxon>Tissierellales</taxon>
        <taxon>Peptoniphilaceae</taxon>
        <taxon>Peptoniphilus</taxon>
    </lineage>
</organism>
<gene>
    <name evidence="2" type="ORF">ABID14_000962</name>
</gene>
<dbReference type="EC" id="4.6.1.1" evidence="2"/>
<dbReference type="InterPro" id="IPR023577">
    <property type="entry name" value="CYTH_domain"/>
</dbReference>
<feature type="domain" description="CYTH" evidence="1">
    <location>
        <begin position="2"/>
        <end position="174"/>
    </location>
</feature>
<name>A0ABV2J9A4_9FIRM</name>
<reference evidence="2 3" key="1">
    <citation type="submission" date="2024-06" db="EMBL/GenBank/DDBJ databases">
        <title>Genomic Encyclopedia of Type Strains, Phase IV (KMG-IV): sequencing the most valuable type-strain genomes for metagenomic binning, comparative biology and taxonomic classification.</title>
        <authorList>
            <person name="Goeker M."/>
        </authorList>
    </citation>
    <scope>NUCLEOTIDE SEQUENCE [LARGE SCALE GENOMIC DNA]</scope>
    <source>
        <strain evidence="2 3">DSM 21460</strain>
    </source>
</reference>
<accession>A0ABV2J9A4</accession>
<dbReference type="PANTHER" id="PTHR21028">
    <property type="entry name" value="SI:CH211-156B7.4"/>
    <property type="match status" value="1"/>
</dbReference>
<dbReference type="RefSeq" id="WP_354367680.1">
    <property type="nucleotide sequence ID" value="NZ_JBEPMA010000004.1"/>
</dbReference>
<proteinExistence type="predicted"/>
<sequence length="177" mass="20713">MEREIEVKILGIDVSNFEEKLINLGAKFIKNERQKNITINSSKNPIAKDKGYLRIRISECDGNLKKYFTFKENISTKGARDNLEHTTEIKDEDELMIILKLLNFDISDMGTKERIKYSYDDLIIDIDTWDKETYPVPYVEVEGPSIEKIYNFLDKMEIDKKHISTLSIAELKENLKK</sequence>
<evidence type="ECO:0000313" key="2">
    <source>
        <dbReference type="EMBL" id="MET3617333.1"/>
    </source>
</evidence>
<dbReference type="InterPro" id="IPR033469">
    <property type="entry name" value="CYTH-like_dom_sf"/>
</dbReference>
<dbReference type="Proteomes" id="UP001549162">
    <property type="component" value="Unassembled WGS sequence"/>
</dbReference>
<dbReference type="EMBL" id="JBEPMA010000004">
    <property type="protein sequence ID" value="MET3617333.1"/>
    <property type="molecule type" value="Genomic_DNA"/>
</dbReference>
<evidence type="ECO:0000313" key="3">
    <source>
        <dbReference type="Proteomes" id="UP001549162"/>
    </source>
</evidence>
<dbReference type="Gene3D" id="2.40.320.10">
    <property type="entry name" value="Hypothetical Protein Pfu-838710-001"/>
    <property type="match status" value="1"/>
</dbReference>
<protein>
    <submittedName>
        <fullName evidence="2">Adenylate cyclase class 2</fullName>
        <ecNumber evidence="2">4.6.1.1</ecNumber>
    </submittedName>
</protein>
<keyword evidence="3" id="KW-1185">Reference proteome</keyword>
<dbReference type="Pfam" id="PF01928">
    <property type="entry name" value="CYTH"/>
    <property type="match status" value="1"/>
</dbReference>
<dbReference type="InterPro" id="IPR008173">
    <property type="entry name" value="Adenylyl_cyclase_CyaB"/>
</dbReference>
<keyword evidence="2" id="KW-0456">Lyase</keyword>
<dbReference type="PANTHER" id="PTHR21028:SF2">
    <property type="entry name" value="CYTH DOMAIN-CONTAINING PROTEIN"/>
    <property type="match status" value="1"/>
</dbReference>
<comment type="caution">
    <text evidence="2">The sequence shown here is derived from an EMBL/GenBank/DDBJ whole genome shotgun (WGS) entry which is preliminary data.</text>
</comment>
<evidence type="ECO:0000259" key="1">
    <source>
        <dbReference type="PROSITE" id="PS51707"/>
    </source>
</evidence>
<dbReference type="GO" id="GO:0004016">
    <property type="term" value="F:adenylate cyclase activity"/>
    <property type="evidence" value="ECO:0007669"/>
    <property type="project" value="UniProtKB-EC"/>
</dbReference>
<dbReference type="SUPFAM" id="SSF55154">
    <property type="entry name" value="CYTH-like phosphatases"/>
    <property type="match status" value="1"/>
</dbReference>
<dbReference type="PROSITE" id="PS51707">
    <property type="entry name" value="CYTH"/>
    <property type="match status" value="1"/>
</dbReference>
<dbReference type="CDD" id="cd07890">
    <property type="entry name" value="CYTH-like_AC_IV-like"/>
    <property type="match status" value="1"/>
</dbReference>